<name>A0A653BY45_CALMS</name>
<reference evidence="1 2" key="1">
    <citation type="submission" date="2019-01" db="EMBL/GenBank/DDBJ databases">
        <authorList>
            <person name="Sayadi A."/>
        </authorList>
    </citation>
    <scope>NUCLEOTIDE SEQUENCE [LARGE SCALE GENOMIC DNA]</scope>
</reference>
<dbReference type="EMBL" id="CAACVG010006393">
    <property type="protein sequence ID" value="VEN40226.1"/>
    <property type="molecule type" value="Genomic_DNA"/>
</dbReference>
<evidence type="ECO:0000313" key="2">
    <source>
        <dbReference type="Proteomes" id="UP000410492"/>
    </source>
</evidence>
<proteinExistence type="predicted"/>
<keyword evidence="2" id="KW-1185">Reference proteome</keyword>
<feature type="non-terminal residue" evidence="1">
    <location>
        <position position="60"/>
    </location>
</feature>
<sequence>MTKCLLTIIVFQQLKVKVQVCFKCSYTLIYYIILKLEFARLVDLQKFSETMIETSQAASK</sequence>
<evidence type="ECO:0000313" key="1">
    <source>
        <dbReference type="EMBL" id="VEN40226.1"/>
    </source>
</evidence>
<protein>
    <submittedName>
        <fullName evidence="1">Uncharacterized protein</fullName>
    </submittedName>
</protein>
<gene>
    <name evidence="1" type="ORF">CALMAC_LOCUS4453</name>
</gene>
<dbReference type="AlphaFoldDB" id="A0A653BY45"/>
<accession>A0A653BY45</accession>
<organism evidence="1 2">
    <name type="scientific">Callosobruchus maculatus</name>
    <name type="common">Southern cowpea weevil</name>
    <name type="synonym">Pulse bruchid</name>
    <dbReference type="NCBI Taxonomy" id="64391"/>
    <lineage>
        <taxon>Eukaryota</taxon>
        <taxon>Metazoa</taxon>
        <taxon>Ecdysozoa</taxon>
        <taxon>Arthropoda</taxon>
        <taxon>Hexapoda</taxon>
        <taxon>Insecta</taxon>
        <taxon>Pterygota</taxon>
        <taxon>Neoptera</taxon>
        <taxon>Endopterygota</taxon>
        <taxon>Coleoptera</taxon>
        <taxon>Polyphaga</taxon>
        <taxon>Cucujiformia</taxon>
        <taxon>Chrysomeloidea</taxon>
        <taxon>Chrysomelidae</taxon>
        <taxon>Bruchinae</taxon>
        <taxon>Bruchini</taxon>
        <taxon>Callosobruchus</taxon>
    </lineage>
</organism>
<dbReference type="Proteomes" id="UP000410492">
    <property type="component" value="Unassembled WGS sequence"/>
</dbReference>